<keyword evidence="3" id="KW-1185">Reference proteome</keyword>
<accession>A0A6G7YLK6</accession>
<organism evidence="2 3">
    <name type="scientific">Sphingomonas piscis</name>
    <dbReference type="NCBI Taxonomy" id="2714943"/>
    <lineage>
        <taxon>Bacteria</taxon>
        <taxon>Pseudomonadati</taxon>
        <taxon>Pseudomonadota</taxon>
        <taxon>Alphaproteobacteria</taxon>
        <taxon>Sphingomonadales</taxon>
        <taxon>Sphingomonadaceae</taxon>
        <taxon>Sphingomonas</taxon>
    </lineage>
</organism>
<dbReference type="RefSeq" id="WP_166410020.1">
    <property type="nucleotide sequence ID" value="NZ_CP049869.1"/>
</dbReference>
<dbReference type="Gene3D" id="3.30.70.100">
    <property type="match status" value="1"/>
</dbReference>
<dbReference type="Pfam" id="PF04940">
    <property type="entry name" value="BLUF"/>
    <property type="match status" value="1"/>
</dbReference>
<dbReference type="GO" id="GO:0071949">
    <property type="term" value="F:FAD binding"/>
    <property type="evidence" value="ECO:0007669"/>
    <property type="project" value="InterPro"/>
</dbReference>
<gene>
    <name evidence="2" type="ORF">G7077_00505</name>
</gene>
<dbReference type="InterPro" id="IPR036046">
    <property type="entry name" value="Acylphosphatase-like_dom_sf"/>
</dbReference>
<dbReference type="KEGG" id="spii:G7077_00505"/>
<reference evidence="2 3" key="1">
    <citation type="submission" date="2020-03" db="EMBL/GenBank/DDBJ databases">
        <title>Sphingomonas sp. nov., isolated from fish.</title>
        <authorList>
            <person name="Hyun D.-W."/>
            <person name="Bae J.-W."/>
        </authorList>
    </citation>
    <scope>NUCLEOTIDE SEQUENCE [LARGE SCALE GENOMIC DNA]</scope>
    <source>
        <strain evidence="2 3">HDW15B</strain>
    </source>
</reference>
<evidence type="ECO:0000313" key="3">
    <source>
        <dbReference type="Proteomes" id="UP000503222"/>
    </source>
</evidence>
<evidence type="ECO:0000259" key="1">
    <source>
        <dbReference type="PROSITE" id="PS50925"/>
    </source>
</evidence>
<dbReference type="InterPro" id="IPR007024">
    <property type="entry name" value="BLUF_domain"/>
</dbReference>
<dbReference type="SUPFAM" id="SSF54975">
    <property type="entry name" value="Acylphosphatase/BLUF domain-like"/>
    <property type="match status" value="1"/>
</dbReference>
<dbReference type="PROSITE" id="PS50925">
    <property type="entry name" value="BLUF"/>
    <property type="match status" value="1"/>
</dbReference>
<dbReference type="AlphaFoldDB" id="A0A6G7YLK6"/>
<name>A0A6G7YLK6_9SPHN</name>
<sequence>MTLKSLTYTSLASLDLTGADVDAILAKARELNALDGITGLLVFNGTRFLQIIEGSPPAIDDLVNRLRRDPRHSAFEIRDEREIEDRMFADWSMELVRVSTDRIDARETVSRQLPDAVPDDVHQRLVTMTENISGNIDMRS</sequence>
<dbReference type="EMBL" id="CP049869">
    <property type="protein sequence ID" value="QIK77624.1"/>
    <property type="molecule type" value="Genomic_DNA"/>
</dbReference>
<dbReference type="SMART" id="SM01034">
    <property type="entry name" value="BLUF"/>
    <property type="match status" value="1"/>
</dbReference>
<protein>
    <submittedName>
        <fullName evidence="2">BLUF domain-containing protein</fullName>
    </submittedName>
</protein>
<dbReference type="Proteomes" id="UP000503222">
    <property type="component" value="Chromosome"/>
</dbReference>
<evidence type="ECO:0000313" key="2">
    <source>
        <dbReference type="EMBL" id="QIK77624.1"/>
    </source>
</evidence>
<feature type="domain" description="BLUF" evidence="1">
    <location>
        <begin position="3"/>
        <end position="94"/>
    </location>
</feature>
<dbReference type="GO" id="GO:0009882">
    <property type="term" value="F:blue light photoreceptor activity"/>
    <property type="evidence" value="ECO:0007669"/>
    <property type="project" value="InterPro"/>
</dbReference>
<proteinExistence type="predicted"/>